<dbReference type="GO" id="GO:0005524">
    <property type="term" value="F:ATP binding"/>
    <property type="evidence" value="ECO:0007669"/>
    <property type="project" value="UniProtKB-KW"/>
</dbReference>
<dbReference type="SMART" id="SM00382">
    <property type="entry name" value="AAA"/>
    <property type="match status" value="1"/>
</dbReference>
<dbReference type="InterPro" id="IPR003439">
    <property type="entry name" value="ABC_transporter-like_ATP-bd"/>
</dbReference>
<sequence>MFILKSVIYKDILDIDYLKIEKNKITSITGESGSGKTTLLRLLNKMISPDGGSILFNGEDIESINSVELRRKVAMLSQSPVIFEGNVRDNLLMGLKFSEKNLASDETLIDILKSIHLKKSLDENPSNFSGGEKQRLALGRIIVMNPDVFLLDEPSSALDDDTAKDVISSLCSYVKANNKTLIMISHSKALSREFSDEIVELKNINSEKDGK</sequence>
<dbReference type="Pfam" id="PF00005">
    <property type="entry name" value="ABC_tran"/>
    <property type="match status" value="1"/>
</dbReference>
<dbReference type="InterPro" id="IPR003593">
    <property type="entry name" value="AAA+_ATPase"/>
</dbReference>
<dbReference type="InterPro" id="IPR027417">
    <property type="entry name" value="P-loop_NTPase"/>
</dbReference>
<dbReference type="InterPro" id="IPR017871">
    <property type="entry name" value="ABC_transporter-like_CS"/>
</dbReference>
<dbReference type="PROSITE" id="PS50893">
    <property type="entry name" value="ABC_TRANSPORTER_2"/>
    <property type="match status" value="1"/>
</dbReference>
<keyword evidence="3 5" id="KW-0067">ATP-binding</keyword>
<gene>
    <name evidence="5" type="ORF">J2Z35_002710</name>
</gene>
<evidence type="ECO:0000313" key="6">
    <source>
        <dbReference type="Proteomes" id="UP001314903"/>
    </source>
</evidence>
<dbReference type="RefSeq" id="WP_209661930.1">
    <property type="nucleotide sequence ID" value="NZ_JAGGLI010000045.1"/>
</dbReference>
<dbReference type="SUPFAM" id="SSF52540">
    <property type="entry name" value="P-loop containing nucleoside triphosphate hydrolases"/>
    <property type="match status" value="1"/>
</dbReference>
<accession>A0ABS4KM61</accession>
<reference evidence="5 6" key="1">
    <citation type="submission" date="2021-03" db="EMBL/GenBank/DDBJ databases">
        <title>Genomic Encyclopedia of Type Strains, Phase IV (KMG-IV): sequencing the most valuable type-strain genomes for metagenomic binning, comparative biology and taxonomic classification.</title>
        <authorList>
            <person name="Goeker M."/>
        </authorList>
    </citation>
    <scope>NUCLEOTIDE SEQUENCE [LARGE SCALE GENOMIC DNA]</scope>
    <source>
        <strain evidence="5 6">DSM 27512</strain>
    </source>
</reference>
<evidence type="ECO:0000256" key="1">
    <source>
        <dbReference type="ARBA" id="ARBA00022448"/>
    </source>
</evidence>
<feature type="domain" description="ABC transporter" evidence="4">
    <location>
        <begin position="2"/>
        <end position="211"/>
    </location>
</feature>
<dbReference type="CDD" id="cd03228">
    <property type="entry name" value="ABCC_MRP_Like"/>
    <property type="match status" value="1"/>
</dbReference>
<dbReference type="Proteomes" id="UP001314903">
    <property type="component" value="Unassembled WGS sequence"/>
</dbReference>
<keyword evidence="2" id="KW-0547">Nucleotide-binding</keyword>
<dbReference type="PANTHER" id="PTHR43423:SF1">
    <property type="entry name" value="ABC TRANSPORTER I FAMILY MEMBER 17"/>
    <property type="match status" value="1"/>
</dbReference>
<keyword evidence="1" id="KW-0813">Transport</keyword>
<dbReference type="EMBL" id="JAGGLI010000045">
    <property type="protein sequence ID" value="MBP2028872.1"/>
    <property type="molecule type" value="Genomic_DNA"/>
</dbReference>
<evidence type="ECO:0000256" key="3">
    <source>
        <dbReference type="ARBA" id="ARBA00022840"/>
    </source>
</evidence>
<evidence type="ECO:0000259" key="4">
    <source>
        <dbReference type="PROSITE" id="PS50893"/>
    </source>
</evidence>
<protein>
    <submittedName>
        <fullName evidence="5">ABC transport system ATP-binding protein</fullName>
    </submittedName>
</protein>
<proteinExistence type="predicted"/>
<evidence type="ECO:0000256" key="2">
    <source>
        <dbReference type="ARBA" id="ARBA00022741"/>
    </source>
</evidence>
<dbReference type="Gene3D" id="3.40.50.300">
    <property type="entry name" value="P-loop containing nucleotide triphosphate hydrolases"/>
    <property type="match status" value="1"/>
</dbReference>
<dbReference type="PROSITE" id="PS00211">
    <property type="entry name" value="ABC_TRANSPORTER_1"/>
    <property type="match status" value="1"/>
</dbReference>
<dbReference type="PANTHER" id="PTHR43423">
    <property type="entry name" value="ABC TRANSPORTER I FAMILY MEMBER 17"/>
    <property type="match status" value="1"/>
</dbReference>
<organism evidence="5 6">
    <name type="scientific">Acetoanaerobium pronyense</name>
    <dbReference type="NCBI Taxonomy" id="1482736"/>
    <lineage>
        <taxon>Bacteria</taxon>
        <taxon>Bacillati</taxon>
        <taxon>Bacillota</taxon>
        <taxon>Clostridia</taxon>
        <taxon>Peptostreptococcales</taxon>
        <taxon>Filifactoraceae</taxon>
        <taxon>Acetoanaerobium</taxon>
    </lineage>
</organism>
<name>A0ABS4KM61_9FIRM</name>
<keyword evidence="6" id="KW-1185">Reference proteome</keyword>
<comment type="caution">
    <text evidence="5">The sequence shown here is derived from an EMBL/GenBank/DDBJ whole genome shotgun (WGS) entry which is preliminary data.</text>
</comment>
<evidence type="ECO:0000313" key="5">
    <source>
        <dbReference type="EMBL" id="MBP2028872.1"/>
    </source>
</evidence>